<evidence type="ECO:0000313" key="1">
    <source>
        <dbReference type="EMBL" id="MBP5856002.1"/>
    </source>
</evidence>
<reference evidence="1" key="1">
    <citation type="submission" date="2021-04" db="EMBL/GenBank/DDBJ databases">
        <authorList>
            <person name="Zhang D.-C."/>
        </authorList>
    </citation>
    <scope>NUCLEOTIDE SEQUENCE</scope>
    <source>
        <strain evidence="1">CGMCC 1.15697</strain>
    </source>
</reference>
<evidence type="ECO:0000313" key="2">
    <source>
        <dbReference type="Proteomes" id="UP000672602"/>
    </source>
</evidence>
<keyword evidence="2" id="KW-1185">Reference proteome</keyword>
<dbReference type="AlphaFoldDB" id="A0A8J7V1N6"/>
<proteinExistence type="predicted"/>
<comment type="caution">
    <text evidence="1">The sequence shown here is derived from an EMBL/GenBank/DDBJ whole genome shotgun (WGS) entry which is preliminary data.</text>
</comment>
<gene>
    <name evidence="1" type="ORF">KAJ83_03210</name>
</gene>
<dbReference type="EMBL" id="JAGMWN010000001">
    <property type="protein sequence ID" value="MBP5856002.1"/>
    <property type="molecule type" value="Genomic_DNA"/>
</dbReference>
<dbReference type="RefSeq" id="WP_210680556.1">
    <property type="nucleotide sequence ID" value="NZ_JAGMWN010000001.1"/>
</dbReference>
<organism evidence="1 2">
    <name type="scientific">Marivibrio halodurans</name>
    <dbReference type="NCBI Taxonomy" id="2039722"/>
    <lineage>
        <taxon>Bacteria</taxon>
        <taxon>Pseudomonadati</taxon>
        <taxon>Pseudomonadota</taxon>
        <taxon>Alphaproteobacteria</taxon>
        <taxon>Rhodospirillales</taxon>
        <taxon>Rhodospirillaceae</taxon>
        <taxon>Marivibrio</taxon>
    </lineage>
</organism>
<protein>
    <submittedName>
        <fullName evidence="1">Uncharacterized protein</fullName>
    </submittedName>
</protein>
<name>A0A8J7V1N6_9PROT</name>
<dbReference type="Proteomes" id="UP000672602">
    <property type="component" value="Unassembled WGS sequence"/>
</dbReference>
<sequence>MCNALQGVNFRRFLPLLPALLFVPVLCGTAHSKPLRSLGEIPVAASPYVERALQDLNRLLEAEDATFDPAQGTICPGGPDELARAAVGPTAYERTYNTASMRKFNEKAIRREVVLSMIDGECPRDGLLNGPVEMILRTWTVSDIQNGMESDSLLTYRTSSVFVNGEPVGDPTYFNQMRNTIYQRLLNGERVERRFTEDAAETYYGAGYGGGWLPDGRQTTPTVGFSVGSVKHIVSVSVVTPDPNGLPMTESYHDGALSFRILSIDAHHTVMESFHEGRLAGKIHMKDGDLHGWQEIYAEDIPTIRNCYQHGEIVKAVDCPSD</sequence>
<accession>A0A8J7V1N6</accession>